<comment type="caution">
    <text evidence="3">The sequence shown here is derived from an EMBL/GenBank/DDBJ whole genome shotgun (WGS) entry which is preliminary data.</text>
</comment>
<keyword evidence="4" id="KW-1185">Reference proteome</keyword>
<dbReference type="Proteomes" id="UP000701853">
    <property type="component" value="Chromosome 3"/>
</dbReference>
<evidence type="ECO:0000313" key="3">
    <source>
        <dbReference type="EMBL" id="KAG8499872.1"/>
    </source>
</evidence>
<dbReference type="EMBL" id="JAHUZN010000003">
    <property type="protein sequence ID" value="KAG8499872.1"/>
    <property type="molecule type" value="Genomic_DNA"/>
</dbReference>
<protein>
    <submittedName>
        <fullName evidence="3">Uncharacterized protein</fullName>
    </submittedName>
</protein>
<proteinExistence type="inferred from homology"/>
<dbReference type="PANTHER" id="PTHR23300">
    <property type="entry name" value="METHANETHIOL OXIDASE"/>
    <property type="match status" value="1"/>
</dbReference>
<dbReference type="PANTHER" id="PTHR23300:SF0">
    <property type="entry name" value="METHANETHIOL OXIDASE"/>
    <property type="match status" value="1"/>
</dbReference>
<evidence type="ECO:0000313" key="4">
    <source>
        <dbReference type="Proteomes" id="UP000701853"/>
    </source>
</evidence>
<comment type="similarity">
    <text evidence="1">Belongs to the selenium-binding protein family.</text>
</comment>
<reference evidence="3 4" key="1">
    <citation type="journal article" date="2021" name="bioRxiv">
        <title>The Gossypium anomalum genome as a resource for cotton improvement and evolutionary analysis of hybrid incompatibility.</title>
        <authorList>
            <person name="Grover C.E."/>
            <person name="Yuan D."/>
            <person name="Arick M.A."/>
            <person name="Miller E.R."/>
            <person name="Hu G."/>
            <person name="Peterson D.G."/>
            <person name="Wendel J.F."/>
            <person name="Udall J.A."/>
        </authorList>
    </citation>
    <scope>NUCLEOTIDE SEQUENCE [LARGE SCALE GENOMIC DNA]</scope>
    <source>
        <strain evidence="3">JFW-Udall</strain>
        <tissue evidence="3">Leaf</tissue>
    </source>
</reference>
<gene>
    <name evidence="3" type="ORF">CXB51_006519</name>
</gene>
<evidence type="ECO:0000256" key="2">
    <source>
        <dbReference type="ARBA" id="ARBA00023266"/>
    </source>
</evidence>
<evidence type="ECO:0000256" key="1">
    <source>
        <dbReference type="ARBA" id="ARBA00005606"/>
    </source>
</evidence>
<dbReference type="Pfam" id="PF05694">
    <property type="entry name" value="SBP56"/>
    <property type="match status" value="4"/>
</dbReference>
<accession>A0A8J5ZJ48</accession>
<organism evidence="3 4">
    <name type="scientific">Gossypium anomalum</name>
    <dbReference type="NCBI Taxonomy" id="47600"/>
    <lineage>
        <taxon>Eukaryota</taxon>
        <taxon>Viridiplantae</taxon>
        <taxon>Streptophyta</taxon>
        <taxon>Embryophyta</taxon>
        <taxon>Tracheophyta</taxon>
        <taxon>Spermatophyta</taxon>
        <taxon>Magnoliopsida</taxon>
        <taxon>eudicotyledons</taxon>
        <taxon>Gunneridae</taxon>
        <taxon>Pentapetalae</taxon>
        <taxon>rosids</taxon>
        <taxon>malvids</taxon>
        <taxon>Malvales</taxon>
        <taxon>Malvaceae</taxon>
        <taxon>Malvoideae</taxon>
        <taxon>Gossypium</taxon>
    </lineage>
</organism>
<dbReference type="GO" id="GO:0008430">
    <property type="term" value="F:selenium binding"/>
    <property type="evidence" value="ECO:0007669"/>
    <property type="project" value="InterPro"/>
</dbReference>
<dbReference type="OrthoDB" id="10252446at2759"/>
<dbReference type="InterPro" id="IPR008826">
    <property type="entry name" value="Se-bd"/>
</dbReference>
<keyword evidence="2" id="KW-0711">Selenium</keyword>
<name>A0A8J5ZJ48_9ROSI</name>
<sequence length="1820" mass="203707">MAEEVGSCKRTGPGYGTPLEAMSGPKEALIYVTCVYNGTGREKPDFLATIDVDPNSPTYSKVIHRLSLPYIGDELHHTGWNACSSHHVVEPEHIIEKTGLAYPHTSHCLANGDIMISFLGDKDGNAQGNGFLLLDSQFNIKGRWENPGRKAEFSYDFWYQPRHKTLICSSFGAPSVFTQGFNLKHVEDGFYGRQLFVYDWPDGRLKQTLDLGDNGLISGEIRFLHDPSKDTGYVECVLSSTVVGFFKTQDGSSWSHEVAISVKPLKVQNWILPEMPGLTVGLLISLDDRFLYFVNWFHGDVRQYNIEDPKNPILVGQVYVGGLLQKGSPITAVTENGKTWQADVPKIQGNYLRGGPVMTQLSLDGKRLYVTNSLFSTWDRQFYPDVIEKGSHMIQIDVDIEDGGLKINPDFFVDFGAEPDGPCLAHEMRYPGDCEWREREREIAMGEEVGCCKRTGPGYGTPLEAMSGPKEALMYVTCVYNGTGREKPDFLATVDVDLNSPTYSKVIHRLSLPYIGDELHHTGWNACSSCHVVEPEHIIEKTGLAYPHTSHCLANGDIMISFLGDKDGNAQGNGFLLLDSQFNIKGRWEKPGRKAEFSYDFWYQPRHKTMICSTFGAPSAFTQGFNLKHVEDGFYGRQLFVYDWPDGRLKQTLDLGDNGLISGEIRFLHDPTKDTGYVECVLSSNVVRFFKTQDGSSWSHEMAISVKPLKVQNWILPEMPGFIIGLLISLDDRFLYFVNWFHGDVRQYNIEDPKNPILVGQVYVGGLLQKGSPITAVTEDGKTWQADVPKIQGHCLRGGPHMTQLSLDGKRLYVTNSLFSTWDRQFYPDVIEKGSHMIQIDVDIENGGLKINPDFFVDFGAEPDGPCLAHEMRYPGERRGEKNREIAMGEETECCRTTGPGYETPLKAMSGPKEALLYVTCVYTGTGREKPDFLATVDVDPNSPTYSKVIHRLSMPYVGDELHHSGWNACSSCHGDPSGRVYVIDTQKNPKAPSLHKVVQPEDIVKSTGLAYPHTSHCLASGDIMISCLGDKDGNAKGNGFLLLDSEFNVKGRWEKPGHSPMFGYDFWYQPRHKTMISSSWGAPVAFTKGFDLQHVADGLYGRHLHVYSWPDGELKQTLDLGDTGLLPLETRFLHDPSKDIGYVGCALTSNMVRFFKTEDGSWSHEVAISVKPLKVQNWILPEMPGLITDFLISLDDRFLYFVNWLHGDVRQYNIEDPKNPVLVGQVWVGGMIQKGRPVVAMTEDGKTWQSDVPEIQGHRLRGGPQMIQLSLDGKRLYVTNSLFSAWDRQFYPELVEKGSHMLQIDVNTDKGGLKTNPNFFVDFGAEPDGPSLAHEMRYPGGEKMREEMGCCKRTGPGYATPLEAMSGPKETLLYVNCIYNGTGRKKPDFLATVDVDPNSPTYCKVIHRLSMPYIGDELHHSGWNACSSCHGDPSTTRRFLILPSVVSGRVYVIDTQKNPKAPSLHKVVQSEDIIQKTGLAYPHTSHCLASGDLMISCLGDKDGNAKGNGFLLLDSEFNVKGRWEKPGHSPLFSYDFWYQPRHKTMIGSSLGAPATFTRGFNIQHVKDGLYARHLHVYSWPDGELKQTLDLGETGLTPLEMRFLHDPCKDTGYVGCAYTSNIVRFFKTEDGSWSHEVAISVKPLKVQNWILPELPGFITDILISLDDRFLYFINWLQGDIRQYNIEDPKNPVLVGQVYVGGLVRKGSPVVAVTEDGKTWQSDVPEIQGHQLRGGPNMIQLSLDGKRLYATNSLFSTWDRQFYPELVEKGSHMLQIDVDTMKGGLKINPNFFIDFGAEPDGPCMAHEMRYPGGDCTSDIWI</sequence>
<dbReference type="SUPFAM" id="SSF75011">
    <property type="entry name" value="3-carboxy-cis,cis-mucoante lactonizing enzyme"/>
    <property type="match status" value="4"/>
</dbReference>